<comment type="function">
    <text evidence="7">Probably binds the 23S rRNA.</text>
</comment>
<dbReference type="PANTHER" id="PTHR10746:SF17">
    <property type="entry name" value="LARGE RIBOSOMAL SUBUNIT PROTEIN UL4C"/>
    <property type="match status" value="1"/>
</dbReference>
<evidence type="ECO:0000313" key="9">
    <source>
        <dbReference type="EMBL" id="QDH81840.1"/>
    </source>
</evidence>
<keyword evidence="2 7" id="KW-0699">rRNA-binding</keyword>
<accession>A0A514CPW1</accession>
<evidence type="ECO:0000256" key="5">
    <source>
        <dbReference type="ARBA" id="ARBA00023274"/>
    </source>
</evidence>
<dbReference type="PANTHER" id="PTHR10746">
    <property type="entry name" value="50S RIBOSOMAL PROTEIN L4"/>
    <property type="match status" value="1"/>
</dbReference>
<dbReference type="SUPFAM" id="SSF52166">
    <property type="entry name" value="Ribosomal protein L4"/>
    <property type="match status" value="1"/>
</dbReference>
<comment type="similarity">
    <text evidence="1 7">Belongs to the universal ribosomal protein uL4 family.</text>
</comment>
<evidence type="ECO:0000256" key="7">
    <source>
        <dbReference type="HAMAP-Rule" id="MF_01328"/>
    </source>
</evidence>
<evidence type="ECO:0000256" key="1">
    <source>
        <dbReference type="ARBA" id="ARBA00010528"/>
    </source>
</evidence>
<dbReference type="HAMAP" id="MF_01328_B">
    <property type="entry name" value="Ribosomal_uL4_B"/>
    <property type="match status" value="1"/>
</dbReference>
<gene>
    <name evidence="7 9" type="primary">rpl4</name>
</gene>
<dbReference type="InterPro" id="IPR023574">
    <property type="entry name" value="Ribosomal_uL4_dom_sf"/>
</dbReference>
<keyword evidence="9" id="KW-0150">Chloroplast</keyword>
<sequence length="214" mass="24308">MTSMQTLNFEVLDKETTKIIGNTTLTVRVQEQGANYLVHKALTNQSLNRRNFTAATKTRADVRGGGRKPWKQKGTGRARAGSNRSPLWKGGGVTFGPKPKKVYYKLNRKERQLAIQTLICNKQKQILALTNLTLTEQKTKKITELIQRFNVDLNKQTLIVTSQFDKTLLKAVRNLPHVNTVQFNHINLEKLIHANTIIIEAKAIEQMGELYARK</sequence>
<dbReference type="GO" id="GO:0006412">
    <property type="term" value="P:translation"/>
    <property type="evidence" value="ECO:0007669"/>
    <property type="project" value="UniProtKB-UniRule"/>
</dbReference>
<evidence type="ECO:0000256" key="6">
    <source>
        <dbReference type="ARBA" id="ARBA00035208"/>
    </source>
</evidence>
<evidence type="ECO:0000256" key="8">
    <source>
        <dbReference type="SAM" id="MobiDB-lite"/>
    </source>
</evidence>
<dbReference type="GO" id="GO:0005840">
    <property type="term" value="C:ribosome"/>
    <property type="evidence" value="ECO:0007669"/>
    <property type="project" value="UniProtKB-KW"/>
</dbReference>
<reference evidence="9" key="1">
    <citation type="submission" date="2019-02" db="EMBL/GenBank/DDBJ databases">
        <title>Dictyochophyceae plastid genomes reveal unusual variability of their organisation.</title>
        <authorList>
            <person name="Han K.Y."/>
            <person name="Maciszewski K."/>
            <person name="Graf L."/>
            <person name="Andersen R.A."/>
            <person name="Karnkowska A."/>
            <person name="Yoon H.S."/>
        </authorList>
    </citation>
    <scope>NUCLEOTIDE SEQUENCE</scope>
</reference>
<dbReference type="InterPro" id="IPR013005">
    <property type="entry name" value="Ribosomal_uL4-like"/>
</dbReference>
<dbReference type="Pfam" id="PF00573">
    <property type="entry name" value="Ribosomal_L4"/>
    <property type="match status" value="1"/>
</dbReference>
<evidence type="ECO:0000256" key="2">
    <source>
        <dbReference type="ARBA" id="ARBA00022730"/>
    </source>
</evidence>
<keyword evidence="4 7" id="KW-0689">Ribosomal protein</keyword>
<feature type="region of interest" description="Disordered" evidence="8">
    <location>
        <begin position="58"/>
        <end position="91"/>
    </location>
</feature>
<dbReference type="RefSeq" id="YP_009674989.1">
    <property type="nucleotide sequence ID" value="NC_043890.1"/>
</dbReference>
<keyword evidence="9" id="KW-0934">Plastid</keyword>
<keyword evidence="5 7" id="KW-0687">Ribonucleoprotein</keyword>
<dbReference type="Gene3D" id="3.40.1370.10">
    <property type="match status" value="1"/>
</dbReference>
<dbReference type="GeneID" id="40865439"/>
<dbReference type="AlphaFoldDB" id="A0A514CPW1"/>
<dbReference type="EMBL" id="MK561360">
    <property type="protein sequence ID" value="QDH81840.1"/>
    <property type="molecule type" value="Genomic_DNA"/>
</dbReference>
<comment type="subcellular location">
    <subcellularLocation>
        <location evidence="7">Plastid</location>
        <location evidence="7">Chloroplast</location>
    </subcellularLocation>
</comment>
<protein>
    <recommendedName>
        <fullName evidence="6 7">Large ribosomal subunit protein uL4c</fullName>
    </recommendedName>
</protein>
<dbReference type="GO" id="GO:0019843">
    <property type="term" value="F:rRNA binding"/>
    <property type="evidence" value="ECO:0007669"/>
    <property type="project" value="UniProtKB-UniRule"/>
</dbReference>
<comment type="subunit">
    <text evidence="7">Part of the 50S ribosomal subunit.</text>
</comment>
<keyword evidence="3 7" id="KW-0694">RNA-binding</keyword>
<dbReference type="GO" id="GO:0003735">
    <property type="term" value="F:structural constituent of ribosome"/>
    <property type="evidence" value="ECO:0007669"/>
    <property type="project" value="InterPro"/>
</dbReference>
<geneLocation type="chloroplast" evidence="9"/>
<organism evidence="9">
    <name type="scientific">Rhizochromulina marina</name>
    <dbReference type="NCBI Taxonomy" id="1034831"/>
    <lineage>
        <taxon>Eukaryota</taxon>
        <taxon>Sar</taxon>
        <taxon>Stramenopiles</taxon>
        <taxon>Ochrophyta</taxon>
        <taxon>Dictyochophyceae</taxon>
        <taxon>Rhizochromulinales</taxon>
        <taxon>Rhizochromulina</taxon>
    </lineage>
</organism>
<name>A0A514CPW1_9STRA</name>
<evidence type="ECO:0000256" key="4">
    <source>
        <dbReference type="ARBA" id="ARBA00022980"/>
    </source>
</evidence>
<dbReference type="GO" id="GO:1990904">
    <property type="term" value="C:ribonucleoprotein complex"/>
    <property type="evidence" value="ECO:0007669"/>
    <property type="project" value="UniProtKB-KW"/>
</dbReference>
<proteinExistence type="inferred from homology"/>
<feature type="compositionally biased region" description="Basic residues" evidence="8">
    <location>
        <begin position="65"/>
        <end position="76"/>
    </location>
</feature>
<dbReference type="InterPro" id="IPR002136">
    <property type="entry name" value="Ribosomal_uL4"/>
</dbReference>
<evidence type="ECO:0000256" key="3">
    <source>
        <dbReference type="ARBA" id="ARBA00022884"/>
    </source>
</evidence>
<dbReference type="GO" id="GO:0009507">
    <property type="term" value="C:chloroplast"/>
    <property type="evidence" value="ECO:0007669"/>
    <property type="project" value="UniProtKB-SubCell"/>
</dbReference>
<dbReference type="NCBIfam" id="TIGR03953">
    <property type="entry name" value="rplD_bact"/>
    <property type="match status" value="1"/>
</dbReference>